<feature type="signal peptide" evidence="3">
    <location>
        <begin position="1"/>
        <end position="18"/>
    </location>
</feature>
<dbReference type="PANTHER" id="PTHR11709:SF237">
    <property type="entry name" value="L-ASCORBATE OXIDASE"/>
    <property type="match status" value="1"/>
</dbReference>
<dbReference type="GO" id="GO:0005507">
    <property type="term" value="F:copper ion binding"/>
    <property type="evidence" value="ECO:0007669"/>
    <property type="project" value="InterPro"/>
</dbReference>
<protein>
    <recommendedName>
        <fullName evidence="9">L-ascorbate oxidase</fullName>
    </recommendedName>
</protein>
<evidence type="ECO:0000256" key="2">
    <source>
        <dbReference type="ARBA" id="ARBA00023180"/>
    </source>
</evidence>
<evidence type="ECO:0000313" key="7">
    <source>
        <dbReference type="EMBL" id="MBA0688619.1"/>
    </source>
</evidence>
<evidence type="ECO:0000256" key="1">
    <source>
        <dbReference type="ARBA" id="ARBA00010609"/>
    </source>
</evidence>
<feature type="chain" id="PRO_5029625516" description="L-ascorbate oxidase" evidence="3">
    <location>
        <begin position="19"/>
        <end position="522"/>
    </location>
</feature>
<dbReference type="InterPro" id="IPR034267">
    <property type="entry name" value="CuRO_3_AAO"/>
</dbReference>
<dbReference type="Pfam" id="PF00394">
    <property type="entry name" value="Cu-oxidase"/>
    <property type="match status" value="1"/>
</dbReference>
<evidence type="ECO:0000259" key="4">
    <source>
        <dbReference type="Pfam" id="PF00394"/>
    </source>
</evidence>
<evidence type="ECO:0000313" key="8">
    <source>
        <dbReference type="Proteomes" id="UP000593577"/>
    </source>
</evidence>
<feature type="domain" description="Plastocyanin-like" evidence="4">
    <location>
        <begin position="136"/>
        <end position="265"/>
    </location>
</feature>
<name>A0A7J8XPG2_GOSAI</name>
<keyword evidence="8" id="KW-1185">Reference proteome</keyword>
<dbReference type="AlphaFoldDB" id="A0A7J8XPG2"/>
<sequence length="522" mass="58645">MLLITCIFIFLITIPTAAIKRHYTWEVTYEYKSLDCYKKLAVAINGMTLGPTISAVQGDTIAVDRGTPWSDGADGVTQCAIMSGEKYTYTFEVDRAGTYMYHSHYGMQREGGLYGMINASVPGVTDPFNYDADHGIILRDWYHHSACDQSTALSSIPFQWVGEPQSLLINGKGNYNCSGLTPGICNSTNPQCSPSTLTDHEMTIIEADRQYVEPFVSKNLFIYLGETYSVLVTANQDPSKNYWTTINVVSHKPKTPNGLAIFNYLPNHFLQPPPTNPPIGPIWNDTNSQLNQSLTIKARKGFIITPPRKPDRIIVLLNTQNTINGYLRRSLNNVSHTLPTTPYLIALKQNMSDVFDPSPPPEDYDSTNFDIYTVANNTNAISSTSIYKLQFNSTVDIILQNANSMIRNVSETHPWHLHGHHFWVLGYREGKFNLLRDVEKYNLVDPIMKNTVALHPYGWVALRFQADNLGVWLFHCRIEAHFFLGMLVVFESNAEKVGDIPNINYGCGKNQSHGPAIVFINL</sequence>
<keyword evidence="2" id="KW-0325">Glycoprotein</keyword>
<reference evidence="7 8" key="1">
    <citation type="journal article" date="2019" name="Genome Biol. Evol.">
        <title>Insights into the evolution of the New World diploid cottons (Gossypium, subgenus Houzingenia) based on genome sequencing.</title>
        <authorList>
            <person name="Grover C.E."/>
            <person name="Arick M.A. 2nd"/>
            <person name="Thrash A."/>
            <person name="Conover J.L."/>
            <person name="Sanders W.S."/>
            <person name="Peterson D.G."/>
            <person name="Frelichowski J.E."/>
            <person name="Scheffler J.A."/>
            <person name="Scheffler B.E."/>
            <person name="Wendel J.F."/>
        </authorList>
    </citation>
    <scope>NUCLEOTIDE SEQUENCE [LARGE SCALE GENOMIC DNA]</scope>
    <source>
        <strain evidence="7">185</strain>
        <tissue evidence="7">Leaf</tissue>
    </source>
</reference>
<dbReference type="Pfam" id="PF07731">
    <property type="entry name" value="Cu-oxidase_2"/>
    <property type="match status" value="1"/>
</dbReference>
<dbReference type="PANTHER" id="PTHR11709">
    <property type="entry name" value="MULTI-COPPER OXIDASE"/>
    <property type="match status" value="1"/>
</dbReference>
<dbReference type="GO" id="GO:0016491">
    <property type="term" value="F:oxidoreductase activity"/>
    <property type="evidence" value="ECO:0007669"/>
    <property type="project" value="InterPro"/>
</dbReference>
<dbReference type="CDD" id="cd13893">
    <property type="entry name" value="CuRO_3_AAO"/>
    <property type="match status" value="1"/>
</dbReference>
<comment type="caution">
    <text evidence="7">The sequence shown here is derived from an EMBL/GenBank/DDBJ whole genome shotgun (WGS) entry which is preliminary data.</text>
</comment>
<evidence type="ECO:0008006" key="9">
    <source>
        <dbReference type="Google" id="ProtNLM"/>
    </source>
</evidence>
<feature type="domain" description="Plastocyanin-like" evidence="5">
    <location>
        <begin position="359"/>
        <end position="493"/>
    </location>
</feature>
<gene>
    <name evidence="7" type="ORF">Goari_006392</name>
</gene>
<dbReference type="InterPro" id="IPR011706">
    <property type="entry name" value="Cu-oxidase_C"/>
</dbReference>
<dbReference type="InterPro" id="IPR008972">
    <property type="entry name" value="Cupredoxin"/>
</dbReference>
<dbReference type="InterPro" id="IPR045087">
    <property type="entry name" value="Cu-oxidase_fam"/>
</dbReference>
<dbReference type="SUPFAM" id="SSF49503">
    <property type="entry name" value="Cupredoxins"/>
    <property type="match status" value="3"/>
</dbReference>
<dbReference type="Pfam" id="PF07732">
    <property type="entry name" value="Cu-oxidase_3"/>
    <property type="match status" value="1"/>
</dbReference>
<dbReference type="InterPro" id="IPR001117">
    <property type="entry name" value="Cu-oxidase_2nd"/>
</dbReference>
<dbReference type="EMBL" id="JABFAA010000008">
    <property type="protein sequence ID" value="MBA0688619.1"/>
    <property type="molecule type" value="Genomic_DNA"/>
</dbReference>
<dbReference type="Proteomes" id="UP000593577">
    <property type="component" value="Unassembled WGS sequence"/>
</dbReference>
<comment type="similarity">
    <text evidence="1">Belongs to the multicopper oxidase family.</text>
</comment>
<accession>A0A7J8XPG2</accession>
<organism evidence="7 8">
    <name type="scientific">Gossypium aridum</name>
    <name type="common">American cotton</name>
    <name type="synonym">Erioxylum aridum</name>
    <dbReference type="NCBI Taxonomy" id="34290"/>
    <lineage>
        <taxon>Eukaryota</taxon>
        <taxon>Viridiplantae</taxon>
        <taxon>Streptophyta</taxon>
        <taxon>Embryophyta</taxon>
        <taxon>Tracheophyta</taxon>
        <taxon>Spermatophyta</taxon>
        <taxon>Magnoliopsida</taxon>
        <taxon>eudicotyledons</taxon>
        <taxon>Gunneridae</taxon>
        <taxon>Pentapetalae</taxon>
        <taxon>rosids</taxon>
        <taxon>malvids</taxon>
        <taxon>Malvales</taxon>
        <taxon>Malvaceae</taxon>
        <taxon>Malvoideae</taxon>
        <taxon>Gossypium</taxon>
    </lineage>
</organism>
<feature type="domain" description="Plastocyanin-like" evidence="6">
    <location>
        <begin position="27"/>
        <end position="117"/>
    </location>
</feature>
<dbReference type="InterPro" id="IPR011707">
    <property type="entry name" value="Cu-oxidase-like_N"/>
</dbReference>
<dbReference type="Gene3D" id="2.60.40.420">
    <property type="entry name" value="Cupredoxins - blue copper proteins"/>
    <property type="match status" value="5"/>
</dbReference>
<evidence type="ECO:0000259" key="6">
    <source>
        <dbReference type="Pfam" id="PF07732"/>
    </source>
</evidence>
<proteinExistence type="inferred from homology"/>
<evidence type="ECO:0000259" key="5">
    <source>
        <dbReference type="Pfam" id="PF07731"/>
    </source>
</evidence>
<evidence type="ECO:0000256" key="3">
    <source>
        <dbReference type="SAM" id="SignalP"/>
    </source>
</evidence>
<keyword evidence="3" id="KW-0732">Signal</keyword>